<feature type="region of interest" description="Disordered" evidence="1">
    <location>
        <begin position="17"/>
        <end position="52"/>
    </location>
</feature>
<accession>A0A5C3P2H8</accession>
<dbReference type="AlphaFoldDB" id="A0A5C3P2H8"/>
<evidence type="ECO:0000256" key="2">
    <source>
        <dbReference type="SAM" id="SignalP"/>
    </source>
</evidence>
<dbReference type="EMBL" id="ML211390">
    <property type="protein sequence ID" value="TFK83472.1"/>
    <property type="molecule type" value="Genomic_DNA"/>
</dbReference>
<feature type="compositionally biased region" description="Polar residues" evidence="1">
    <location>
        <begin position="78"/>
        <end position="90"/>
    </location>
</feature>
<dbReference type="Proteomes" id="UP000308197">
    <property type="component" value="Unassembled WGS sequence"/>
</dbReference>
<feature type="region of interest" description="Disordered" evidence="1">
    <location>
        <begin position="76"/>
        <end position="99"/>
    </location>
</feature>
<evidence type="ECO:0000313" key="3">
    <source>
        <dbReference type="EMBL" id="TFK83472.1"/>
    </source>
</evidence>
<feature type="chain" id="PRO_5022718483" evidence="2">
    <location>
        <begin position="17"/>
        <end position="99"/>
    </location>
</feature>
<proteinExistence type="predicted"/>
<keyword evidence="2" id="KW-0732">Signal</keyword>
<reference evidence="3 4" key="1">
    <citation type="journal article" date="2019" name="Nat. Ecol. Evol.">
        <title>Megaphylogeny resolves global patterns of mushroom evolution.</title>
        <authorList>
            <person name="Varga T."/>
            <person name="Krizsan K."/>
            <person name="Foldi C."/>
            <person name="Dima B."/>
            <person name="Sanchez-Garcia M."/>
            <person name="Sanchez-Ramirez S."/>
            <person name="Szollosi G.J."/>
            <person name="Szarkandi J.G."/>
            <person name="Papp V."/>
            <person name="Albert L."/>
            <person name="Andreopoulos W."/>
            <person name="Angelini C."/>
            <person name="Antonin V."/>
            <person name="Barry K.W."/>
            <person name="Bougher N.L."/>
            <person name="Buchanan P."/>
            <person name="Buyck B."/>
            <person name="Bense V."/>
            <person name="Catcheside P."/>
            <person name="Chovatia M."/>
            <person name="Cooper J."/>
            <person name="Damon W."/>
            <person name="Desjardin D."/>
            <person name="Finy P."/>
            <person name="Geml J."/>
            <person name="Haridas S."/>
            <person name="Hughes K."/>
            <person name="Justo A."/>
            <person name="Karasinski D."/>
            <person name="Kautmanova I."/>
            <person name="Kiss B."/>
            <person name="Kocsube S."/>
            <person name="Kotiranta H."/>
            <person name="LaButti K.M."/>
            <person name="Lechner B.E."/>
            <person name="Liimatainen K."/>
            <person name="Lipzen A."/>
            <person name="Lukacs Z."/>
            <person name="Mihaltcheva S."/>
            <person name="Morgado L.N."/>
            <person name="Niskanen T."/>
            <person name="Noordeloos M.E."/>
            <person name="Ohm R.A."/>
            <person name="Ortiz-Santana B."/>
            <person name="Ovrebo C."/>
            <person name="Racz N."/>
            <person name="Riley R."/>
            <person name="Savchenko A."/>
            <person name="Shiryaev A."/>
            <person name="Soop K."/>
            <person name="Spirin V."/>
            <person name="Szebenyi C."/>
            <person name="Tomsovsky M."/>
            <person name="Tulloss R.E."/>
            <person name="Uehling J."/>
            <person name="Grigoriev I.V."/>
            <person name="Vagvolgyi C."/>
            <person name="Papp T."/>
            <person name="Martin F.M."/>
            <person name="Miettinen O."/>
            <person name="Hibbett D.S."/>
            <person name="Nagy L.G."/>
        </authorList>
    </citation>
    <scope>NUCLEOTIDE SEQUENCE [LARGE SCALE GENOMIC DNA]</scope>
    <source>
        <strain evidence="3 4">HHB13444</strain>
    </source>
</reference>
<feature type="compositionally biased region" description="Low complexity" evidence="1">
    <location>
        <begin position="18"/>
        <end position="50"/>
    </location>
</feature>
<gene>
    <name evidence="3" type="ORF">K466DRAFT_589684</name>
</gene>
<dbReference type="InParanoid" id="A0A5C3P2H8"/>
<evidence type="ECO:0000256" key="1">
    <source>
        <dbReference type="SAM" id="MobiDB-lite"/>
    </source>
</evidence>
<protein>
    <submittedName>
        <fullName evidence="3">Uncharacterized protein</fullName>
    </submittedName>
</protein>
<name>A0A5C3P2H8_9APHY</name>
<keyword evidence="4" id="KW-1185">Reference proteome</keyword>
<evidence type="ECO:0000313" key="4">
    <source>
        <dbReference type="Proteomes" id="UP000308197"/>
    </source>
</evidence>
<feature type="signal peptide" evidence="2">
    <location>
        <begin position="1"/>
        <end position="16"/>
    </location>
</feature>
<sequence length="99" mass="10545">MIAASFISLCLAIARGRPTPTVSPSSSLTSQSQSSDILSSGDSDTTMSSSPDAFYISPSEVNLYYDGLPSRPRLVYRTNKTSWTNPTSADSKADDEASQ</sequence>
<organism evidence="3 4">
    <name type="scientific">Polyporus arcularius HHB13444</name>
    <dbReference type="NCBI Taxonomy" id="1314778"/>
    <lineage>
        <taxon>Eukaryota</taxon>
        <taxon>Fungi</taxon>
        <taxon>Dikarya</taxon>
        <taxon>Basidiomycota</taxon>
        <taxon>Agaricomycotina</taxon>
        <taxon>Agaricomycetes</taxon>
        <taxon>Polyporales</taxon>
        <taxon>Polyporaceae</taxon>
        <taxon>Polyporus</taxon>
    </lineage>
</organism>